<dbReference type="AlphaFoldDB" id="A0AAD9PYS3"/>
<dbReference type="EMBL" id="JARQWQ010000097">
    <property type="protein sequence ID" value="KAK2551443.1"/>
    <property type="molecule type" value="Genomic_DNA"/>
</dbReference>
<keyword evidence="4" id="KW-1185">Reference proteome</keyword>
<gene>
    <name evidence="3" type="ORF">P5673_027628</name>
</gene>
<evidence type="ECO:0000313" key="3">
    <source>
        <dbReference type="EMBL" id="KAK2551443.1"/>
    </source>
</evidence>
<organism evidence="3 4">
    <name type="scientific">Acropora cervicornis</name>
    <name type="common">Staghorn coral</name>
    <dbReference type="NCBI Taxonomy" id="6130"/>
    <lineage>
        <taxon>Eukaryota</taxon>
        <taxon>Metazoa</taxon>
        <taxon>Cnidaria</taxon>
        <taxon>Anthozoa</taxon>
        <taxon>Hexacorallia</taxon>
        <taxon>Scleractinia</taxon>
        <taxon>Astrocoeniina</taxon>
        <taxon>Acroporidae</taxon>
        <taxon>Acropora</taxon>
    </lineage>
</organism>
<evidence type="ECO:0000256" key="2">
    <source>
        <dbReference type="SAM" id="MobiDB-lite"/>
    </source>
</evidence>
<comment type="similarity">
    <text evidence="1">Belongs to the dynein light chain Tctex-type family.</text>
</comment>
<name>A0AAD9PYS3_ACRCE</name>
<reference evidence="3" key="2">
    <citation type="journal article" date="2023" name="Science">
        <title>Genomic signatures of disease resistance in endangered staghorn corals.</title>
        <authorList>
            <person name="Vollmer S.V."/>
            <person name="Selwyn J.D."/>
            <person name="Despard B.A."/>
            <person name="Roesel C.L."/>
        </authorList>
    </citation>
    <scope>NUCLEOTIDE SEQUENCE</scope>
    <source>
        <strain evidence="3">K2</strain>
    </source>
</reference>
<feature type="region of interest" description="Disordered" evidence="2">
    <location>
        <begin position="76"/>
        <end position="114"/>
    </location>
</feature>
<feature type="compositionally biased region" description="Polar residues" evidence="2">
    <location>
        <begin position="87"/>
        <end position="97"/>
    </location>
</feature>
<dbReference type="InterPro" id="IPR005334">
    <property type="entry name" value="Tctex-1-like"/>
</dbReference>
<dbReference type="Gene3D" id="3.30.1140.40">
    <property type="entry name" value="Tctex-1"/>
    <property type="match status" value="1"/>
</dbReference>
<dbReference type="Pfam" id="PF03645">
    <property type="entry name" value="Tctex-1"/>
    <property type="match status" value="1"/>
</dbReference>
<comment type="caution">
    <text evidence="3">The sequence shown here is derived from an EMBL/GenBank/DDBJ whole genome shotgun (WGS) entry which is preliminary data.</text>
</comment>
<dbReference type="Proteomes" id="UP001249851">
    <property type="component" value="Unassembled WGS sequence"/>
</dbReference>
<dbReference type="CDD" id="cd21451">
    <property type="entry name" value="DLC-like_TCTEX1D"/>
    <property type="match status" value="1"/>
</dbReference>
<proteinExistence type="inferred from homology"/>
<dbReference type="InterPro" id="IPR038586">
    <property type="entry name" value="Tctex-1-like_sf"/>
</dbReference>
<reference evidence="3" key="1">
    <citation type="journal article" date="2023" name="G3 (Bethesda)">
        <title>Whole genome assembly and annotation of the endangered Caribbean coral Acropora cervicornis.</title>
        <authorList>
            <person name="Selwyn J.D."/>
            <person name="Vollmer S.V."/>
        </authorList>
    </citation>
    <scope>NUCLEOTIDE SEQUENCE</scope>
    <source>
        <strain evidence="3">K2</strain>
    </source>
</reference>
<accession>A0AAD9PYS3</accession>
<evidence type="ECO:0000256" key="1">
    <source>
        <dbReference type="ARBA" id="ARBA00005361"/>
    </source>
</evidence>
<protein>
    <submittedName>
        <fullName evidence="3">Uncharacterized protein</fullName>
    </submittedName>
</protein>
<sequence length="253" mass="28204">MNDTNCLCLSRECSNSSLFHFNSGHEASQRVSNGTANIFHNTAFSFPEKEPKISPSPKSGRRTRKLSLFSFHLNSKEKEDKGKTRRNSQPASAYTNQPSPSSLSPPMLDFLPTMDKTDSNSSLSSFASSTSNSRKCSSVLGVVERENLAIQDIIEETLKLQFENVTEYKRELCDRLAKNVSQLVKRRVEVLKEAARLPCKIVSLVYVAAIRDHGIEFVSQASLESDKDNFIMASYRNGRVFAVGGVMVIPLEK</sequence>
<evidence type="ECO:0000313" key="4">
    <source>
        <dbReference type="Proteomes" id="UP001249851"/>
    </source>
</evidence>